<dbReference type="SUPFAM" id="SSF102114">
    <property type="entry name" value="Radical SAM enzymes"/>
    <property type="match status" value="1"/>
</dbReference>
<feature type="compositionally biased region" description="Gly residues" evidence="17">
    <location>
        <begin position="827"/>
        <end position="839"/>
    </location>
</feature>
<evidence type="ECO:0000256" key="5">
    <source>
        <dbReference type="ARBA" id="ARBA00012167"/>
    </source>
</evidence>
<feature type="compositionally biased region" description="Polar residues" evidence="17">
    <location>
        <begin position="1161"/>
        <end position="1175"/>
    </location>
</feature>
<dbReference type="GeneID" id="31018502"/>
<dbReference type="InterPro" id="IPR040064">
    <property type="entry name" value="MoaA-like"/>
</dbReference>
<evidence type="ECO:0000256" key="17">
    <source>
        <dbReference type="SAM" id="MobiDB-lite"/>
    </source>
</evidence>
<feature type="compositionally biased region" description="Basic and acidic residues" evidence="17">
    <location>
        <begin position="1087"/>
        <end position="1097"/>
    </location>
</feature>
<feature type="compositionally biased region" description="Low complexity" evidence="17">
    <location>
        <begin position="905"/>
        <end position="932"/>
    </location>
</feature>
<dbReference type="GO" id="GO:0061798">
    <property type="term" value="F:GTP 3',8'-cyclase activity"/>
    <property type="evidence" value="ECO:0007669"/>
    <property type="project" value="UniProtKB-EC"/>
</dbReference>
<dbReference type="SFLD" id="SFLDG01067">
    <property type="entry name" value="SPASM/twitch_domain_containing"/>
    <property type="match status" value="1"/>
</dbReference>
<keyword evidence="20" id="KW-1185">Reference proteome</keyword>
<evidence type="ECO:0000256" key="3">
    <source>
        <dbReference type="ARBA" id="ARBA00008484"/>
    </source>
</evidence>
<dbReference type="InterPro" id="IPR006638">
    <property type="entry name" value="Elp3/MiaA/NifB-like_rSAM"/>
</dbReference>
<feature type="region of interest" description="Disordered" evidence="17">
    <location>
        <begin position="825"/>
        <end position="1064"/>
    </location>
</feature>
<dbReference type="NCBIfam" id="TIGR02666">
    <property type="entry name" value="moaA"/>
    <property type="match status" value="1"/>
</dbReference>
<dbReference type="PANTHER" id="PTHR22960:SF0">
    <property type="entry name" value="MOLYBDENUM COFACTOR BIOSYNTHESIS PROTEIN 1"/>
    <property type="match status" value="1"/>
</dbReference>
<feature type="region of interest" description="Disordered" evidence="17">
    <location>
        <begin position="1399"/>
        <end position="1453"/>
    </location>
</feature>
<evidence type="ECO:0000256" key="12">
    <source>
        <dbReference type="ARBA" id="ARBA00023128"/>
    </source>
</evidence>
<dbReference type="Gene3D" id="3.20.20.70">
    <property type="entry name" value="Aldolase class I"/>
    <property type="match status" value="1"/>
</dbReference>
<evidence type="ECO:0000256" key="13">
    <source>
        <dbReference type="ARBA" id="ARBA00023134"/>
    </source>
</evidence>
<protein>
    <recommendedName>
        <fullName evidence="5">GTP 3',8-cyclase</fullName>
        <ecNumber evidence="5">4.1.99.22</ecNumber>
    </recommendedName>
</protein>
<dbReference type="SFLD" id="SFLDG01386">
    <property type="entry name" value="main_SPASM_domain-containing"/>
    <property type="match status" value="1"/>
</dbReference>
<dbReference type="OrthoDB" id="429626at2759"/>
<comment type="caution">
    <text evidence="19">The sequence shown here is derived from an EMBL/GenBank/DDBJ whole genome shotgun (WGS) entry which is preliminary data.</text>
</comment>
<keyword evidence="9" id="KW-0547">Nucleotide-binding</keyword>
<dbReference type="GO" id="GO:0005525">
    <property type="term" value="F:GTP binding"/>
    <property type="evidence" value="ECO:0007669"/>
    <property type="project" value="UniProtKB-KW"/>
</dbReference>
<feature type="compositionally biased region" description="Basic and acidic residues" evidence="17">
    <location>
        <begin position="1021"/>
        <end position="1040"/>
    </location>
</feature>
<comment type="similarity">
    <text evidence="4">In the N-terminal section; belongs to the radical SAM superfamily. MoaA family.</text>
</comment>
<keyword evidence="7" id="KW-0949">S-adenosyl-L-methionine</keyword>
<feature type="region of interest" description="Disordered" evidence="17">
    <location>
        <begin position="1141"/>
        <end position="1195"/>
    </location>
</feature>
<dbReference type="InterPro" id="IPR058240">
    <property type="entry name" value="rSAM_sf"/>
</dbReference>
<dbReference type="SFLD" id="SFLDS00029">
    <property type="entry name" value="Radical_SAM"/>
    <property type="match status" value="1"/>
</dbReference>
<dbReference type="Proteomes" id="UP000183809">
    <property type="component" value="Unassembled WGS sequence"/>
</dbReference>
<feature type="compositionally biased region" description="Basic and acidic residues" evidence="17">
    <location>
        <begin position="863"/>
        <end position="872"/>
    </location>
</feature>
<feature type="compositionally biased region" description="Polar residues" evidence="17">
    <location>
        <begin position="974"/>
        <end position="988"/>
    </location>
</feature>
<dbReference type="Pfam" id="PF01967">
    <property type="entry name" value="MoaC"/>
    <property type="match status" value="2"/>
</dbReference>
<proteinExistence type="inferred from homology"/>
<evidence type="ECO:0000313" key="19">
    <source>
        <dbReference type="EMBL" id="OJD30149.1"/>
    </source>
</evidence>
<dbReference type="GO" id="GO:0006777">
    <property type="term" value="P:Mo-molybdopterin cofactor biosynthetic process"/>
    <property type="evidence" value="ECO:0007669"/>
    <property type="project" value="UniProtKB-KW"/>
</dbReference>
<evidence type="ECO:0000313" key="20">
    <source>
        <dbReference type="Proteomes" id="UP000183809"/>
    </source>
</evidence>
<evidence type="ECO:0000256" key="7">
    <source>
        <dbReference type="ARBA" id="ARBA00022691"/>
    </source>
</evidence>
<feature type="compositionally biased region" description="Low complexity" evidence="17">
    <location>
        <begin position="523"/>
        <end position="535"/>
    </location>
</feature>
<dbReference type="PROSITE" id="PS51918">
    <property type="entry name" value="RADICAL_SAM"/>
    <property type="match status" value="1"/>
</dbReference>
<feature type="region of interest" description="Disordered" evidence="17">
    <location>
        <begin position="1077"/>
        <end position="1097"/>
    </location>
</feature>
<accession>A0A1J9RRJ6</accession>
<evidence type="ECO:0000256" key="6">
    <source>
        <dbReference type="ARBA" id="ARBA00022485"/>
    </source>
</evidence>
<keyword evidence="8" id="KW-0479">Metal-binding</keyword>
<feature type="compositionally biased region" description="Basic and acidic residues" evidence="17">
    <location>
        <begin position="841"/>
        <end position="853"/>
    </location>
</feature>
<dbReference type="InterPro" id="IPR007197">
    <property type="entry name" value="rSAM"/>
</dbReference>
<dbReference type="CDD" id="cd21117">
    <property type="entry name" value="Twitch_MoaA"/>
    <property type="match status" value="1"/>
</dbReference>
<feature type="compositionally biased region" description="Low complexity" evidence="17">
    <location>
        <begin position="669"/>
        <end position="678"/>
    </location>
</feature>
<evidence type="ECO:0000256" key="4">
    <source>
        <dbReference type="ARBA" id="ARBA00009862"/>
    </source>
</evidence>
<dbReference type="InterPro" id="IPR010505">
    <property type="entry name" value="MoaA_twitch"/>
</dbReference>
<dbReference type="EMBL" id="MNUE01000065">
    <property type="protein sequence ID" value="OJD30149.1"/>
    <property type="molecule type" value="Genomic_DNA"/>
</dbReference>
<dbReference type="SMART" id="SM00729">
    <property type="entry name" value="Elp3"/>
    <property type="match status" value="1"/>
</dbReference>
<feature type="compositionally biased region" description="Pro residues" evidence="17">
    <location>
        <begin position="892"/>
        <end position="904"/>
    </location>
</feature>
<dbReference type="STRING" id="236234.A0A1J9RRJ6"/>
<evidence type="ECO:0000259" key="18">
    <source>
        <dbReference type="PROSITE" id="PS51918"/>
    </source>
</evidence>
<feature type="region of interest" description="Disordered" evidence="17">
    <location>
        <begin position="629"/>
        <end position="684"/>
    </location>
</feature>
<feature type="compositionally biased region" description="Low complexity" evidence="17">
    <location>
        <begin position="638"/>
        <end position="661"/>
    </location>
</feature>
<reference evidence="19 20" key="1">
    <citation type="submission" date="2016-10" db="EMBL/GenBank/DDBJ databases">
        <title>Proteomics and genomics reveal pathogen-plant mechanisms compatible with a hemibiotrophic lifestyle of Diplodia corticola.</title>
        <authorList>
            <person name="Fernandes I."/>
            <person name="De Jonge R."/>
            <person name="Van De Peer Y."/>
            <person name="Devreese B."/>
            <person name="Alves A."/>
            <person name="Esteves A.C."/>
        </authorList>
    </citation>
    <scope>NUCLEOTIDE SEQUENCE [LARGE SCALE GENOMIC DNA]</scope>
    <source>
        <strain evidence="19 20">CBS 112549</strain>
    </source>
</reference>
<dbReference type="GO" id="GO:0046872">
    <property type="term" value="F:metal ion binding"/>
    <property type="evidence" value="ECO:0007669"/>
    <property type="project" value="UniProtKB-KW"/>
</dbReference>
<evidence type="ECO:0000256" key="14">
    <source>
        <dbReference type="ARBA" id="ARBA00023150"/>
    </source>
</evidence>
<dbReference type="SFLD" id="SFLDG01383">
    <property type="entry name" value="cyclic_pyranopterin_phosphate"/>
    <property type="match status" value="1"/>
</dbReference>
<keyword evidence="10" id="KW-0408">Iron</keyword>
<feature type="compositionally biased region" description="Polar residues" evidence="17">
    <location>
        <begin position="937"/>
        <end position="952"/>
    </location>
</feature>
<dbReference type="Gene3D" id="3.30.70.640">
    <property type="entry name" value="Molybdopterin cofactor biosynthesis C (MoaC) domain"/>
    <property type="match status" value="1"/>
</dbReference>
<dbReference type="RefSeq" id="XP_020126409.1">
    <property type="nucleotide sequence ID" value="XM_020278241.1"/>
</dbReference>
<feature type="compositionally biased region" description="Basic residues" evidence="17">
    <location>
        <begin position="1077"/>
        <end position="1086"/>
    </location>
</feature>
<name>A0A1J9RRJ6_9PEZI</name>
<comment type="similarity">
    <text evidence="3">In the C-terminal section; belongs to the MoaC family.</text>
</comment>
<gene>
    <name evidence="19" type="ORF">BKCO1_6500038</name>
</gene>
<keyword evidence="15" id="KW-0456">Lyase</keyword>
<keyword evidence="12" id="KW-0496">Mitochondrion</keyword>
<dbReference type="SUPFAM" id="SSF55040">
    <property type="entry name" value="Molybdenum cofactor biosynthesis protein C, MoaC"/>
    <property type="match status" value="2"/>
</dbReference>
<dbReference type="GO" id="GO:0051539">
    <property type="term" value="F:4 iron, 4 sulfur cluster binding"/>
    <property type="evidence" value="ECO:0007669"/>
    <property type="project" value="UniProtKB-KW"/>
</dbReference>
<feature type="domain" description="Radical SAM core" evidence="18">
    <location>
        <begin position="93"/>
        <end position="325"/>
    </location>
</feature>
<feature type="compositionally biased region" description="Basic and acidic residues" evidence="17">
    <location>
        <begin position="1054"/>
        <end position="1064"/>
    </location>
</feature>
<keyword evidence="11" id="KW-0411">Iron-sulfur</keyword>
<dbReference type="InterPro" id="IPR002820">
    <property type="entry name" value="Mopterin_CF_biosynth-C_dom"/>
</dbReference>
<keyword evidence="6" id="KW-0004">4Fe-4S</keyword>
<feature type="compositionally biased region" description="Acidic residues" evidence="17">
    <location>
        <begin position="1044"/>
        <end position="1053"/>
    </location>
</feature>
<dbReference type="PROSITE" id="PS01305">
    <property type="entry name" value="MOAA_NIFB_PQQE"/>
    <property type="match status" value="1"/>
</dbReference>
<evidence type="ECO:0000256" key="11">
    <source>
        <dbReference type="ARBA" id="ARBA00023014"/>
    </source>
</evidence>
<comment type="cofactor">
    <cofactor evidence="1">
        <name>[4Fe-4S] cluster</name>
        <dbReference type="ChEBI" id="CHEBI:49883"/>
    </cofactor>
</comment>
<keyword evidence="13" id="KW-0342">GTP-binding</keyword>
<dbReference type="CDD" id="cd01335">
    <property type="entry name" value="Radical_SAM"/>
    <property type="match status" value="1"/>
</dbReference>
<comment type="pathway">
    <text evidence="2">Cofactor biosynthesis; molybdopterin biosynthesis.</text>
</comment>
<dbReference type="InterPro" id="IPR050105">
    <property type="entry name" value="MoCo_biosynth_MoaA/MoaC"/>
</dbReference>
<dbReference type="UniPathway" id="UPA00344"/>
<organism evidence="19 20">
    <name type="scientific">Diplodia corticola</name>
    <dbReference type="NCBI Taxonomy" id="236234"/>
    <lineage>
        <taxon>Eukaryota</taxon>
        <taxon>Fungi</taxon>
        <taxon>Dikarya</taxon>
        <taxon>Ascomycota</taxon>
        <taxon>Pezizomycotina</taxon>
        <taxon>Dothideomycetes</taxon>
        <taxon>Dothideomycetes incertae sedis</taxon>
        <taxon>Botryosphaeriales</taxon>
        <taxon>Botryosphaeriaceae</taxon>
        <taxon>Diplodia</taxon>
    </lineage>
</organism>
<comment type="catalytic activity">
    <reaction evidence="16">
        <text>GTP + AH2 + S-adenosyl-L-methionine = (8S)-3',8-cyclo-7,8-dihydroguanosine 5'-triphosphate + 5'-deoxyadenosine + L-methionine + A + H(+)</text>
        <dbReference type="Rhea" id="RHEA:49576"/>
        <dbReference type="ChEBI" id="CHEBI:13193"/>
        <dbReference type="ChEBI" id="CHEBI:15378"/>
        <dbReference type="ChEBI" id="CHEBI:17319"/>
        <dbReference type="ChEBI" id="CHEBI:17499"/>
        <dbReference type="ChEBI" id="CHEBI:37565"/>
        <dbReference type="ChEBI" id="CHEBI:57844"/>
        <dbReference type="ChEBI" id="CHEBI:59789"/>
        <dbReference type="ChEBI" id="CHEBI:131766"/>
        <dbReference type="EC" id="4.1.99.22"/>
    </reaction>
</comment>
<evidence type="ECO:0000256" key="9">
    <source>
        <dbReference type="ARBA" id="ARBA00022741"/>
    </source>
</evidence>
<evidence type="ECO:0000256" key="15">
    <source>
        <dbReference type="ARBA" id="ARBA00023239"/>
    </source>
</evidence>
<dbReference type="EC" id="4.1.99.22" evidence="5"/>
<keyword evidence="14" id="KW-0501">Molybdenum cofactor biosynthesis</keyword>
<evidence type="ECO:0000256" key="1">
    <source>
        <dbReference type="ARBA" id="ARBA00001966"/>
    </source>
</evidence>
<evidence type="ECO:0000256" key="16">
    <source>
        <dbReference type="ARBA" id="ARBA00048697"/>
    </source>
</evidence>
<feature type="region of interest" description="Disordered" evidence="17">
    <location>
        <begin position="463"/>
        <end position="484"/>
    </location>
</feature>
<dbReference type="GO" id="GO:0061799">
    <property type="term" value="F:cyclic pyranopterin monophosphate synthase activity"/>
    <property type="evidence" value="ECO:0007669"/>
    <property type="project" value="TreeGrafter"/>
</dbReference>
<dbReference type="InterPro" id="IPR000385">
    <property type="entry name" value="MoaA_NifB_PqqE_Fe-S-bd_CS"/>
</dbReference>
<feature type="compositionally biased region" description="Basic and acidic residues" evidence="17">
    <location>
        <begin position="1408"/>
        <end position="1433"/>
    </location>
</feature>
<dbReference type="Pfam" id="PF04055">
    <property type="entry name" value="Radical_SAM"/>
    <property type="match status" value="1"/>
</dbReference>
<dbReference type="Pfam" id="PF06463">
    <property type="entry name" value="Mob_synth_C"/>
    <property type="match status" value="1"/>
</dbReference>
<evidence type="ECO:0000256" key="10">
    <source>
        <dbReference type="ARBA" id="ARBA00023004"/>
    </source>
</evidence>
<dbReference type="InterPro" id="IPR036522">
    <property type="entry name" value="MoaC_sf"/>
</dbReference>
<evidence type="ECO:0000256" key="2">
    <source>
        <dbReference type="ARBA" id="ARBA00005046"/>
    </source>
</evidence>
<dbReference type="InterPro" id="IPR013785">
    <property type="entry name" value="Aldolase_TIM"/>
</dbReference>
<evidence type="ECO:0000256" key="8">
    <source>
        <dbReference type="ARBA" id="ARBA00022723"/>
    </source>
</evidence>
<dbReference type="InterPro" id="IPR013483">
    <property type="entry name" value="MoaA"/>
</dbReference>
<dbReference type="PANTHER" id="PTHR22960">
    <property type="entry name" value="MOLYBDOPTERIN COFACTOR SYNTHESIS PROTEIN A"/>
    <property type="match status" value="1"/>
</dbReference>
<feature type="region of interest" description="Disordered" evidence="17">
    <location>
        <begin position="516"/>
        <end position="540"/>
    </location>
</feature>
<sequence length="1453" mass="161592">MAGHIVRARARALRTQTIAAARRPHILGGKLVPPAPTHRTLATRRITTAAAAREPALELPGAQVEFPPPQPSQQARRDAIKQAKPFSEFLTDTFNRQHDYLRISVTERCNLRCLYCMPEEGVPLSPPDHLLTSPEIFYISSLFVSQGVNKIRLTGGEPTVRRDIVPLMRSIGSLRAKGLRELCITTNGISLHRKLDSMVESGLTGINLSLDTLDPFQFQLMTRRKGFDAVMKSVDRVLEMKRAGAPVKLKINCVVMRGLNDREIVPFVELGREKDVEVRFIEYMPFDGNRWNQKKMMSYQEMLDVIRAEYPGLRPVQGHRNDTSKTWEIPGFVGKFGFITSMTHNFCGTCNRLRITSDGNLKVCLFGNTEVSLRDIMRKDNDGRPIDEEAFEAIKEVEINRRQGLLSEGSGPAWSERERELLEVIGAAVKRKKEKHAGMGELENMKNRPMILIDEQLPSRSYSSGQYKARAPARSGASNLSQPWKSIPTHLLGASSPSMGMRYYSSYFRWVSPKKYEEENDDPSNNNSNAQKQQQPDASARLTHVNQKGTAHMVSVANKVVTRRTAFAVSSVRFSKAGPLDLIRHNAAQKGDVLGTARIAGIMAAKHTATIIPLCHNINIAHAEVEAGLIDPPPPSSSSPSSSSSADAARAGAGANTNAAADRPHHHPLLVSSSHLSSGDPRLPPADVDAAAQYPFGGVLLTARLETQGQTGVEMEALHAASAAALTVFDMCKAVDRGMAVVNSRVVLKAGGKSGDWVDEGWLYARAGVVFAGAGEGGGGVGEVGEVRWGRKQWKKCFQVLVRAGWDEVRARDLLDWIKLRPRGGGRRGGGLVGGGQVGDGKAKATRKVERGGKPRGSTTGQDVRKSSVERKEEEEEEPSAQTDKDEAAPSPSIPSAPAGPPPSDSVASEPSASEPPDSTSTSSLASSSSSLDETVDTPQEQVQDGETSTDATAADAQEGPLTASMIRRMRLPNISSDGANQRRSYSTVRDRPRQRQKKEHKKPEAELEELEDPWTMTEADQEKHERSPKMSKRKAEARTMVEGLEEDMEFDSEERGFDKGWDAEQKPTINYELRRHERRERKKKKKAEEKALKAERRAEWVRNTRAAQARRKEASEFDLSPKKRRYLMYNDPLAYVAAAEQSPKRDTSRGIGVAIPAIQPSASEASRAQNSTKLSPKPPPASASPDTVEGRRHRRDQMWDKRMENLAALKERAKHARLSPRYSRHWNRAVGRGRESMAKLELAARIGKHDSWYDVLAWSPPQDLDWSAPGEGGGGAGDAAATAALRDSWEEFARRAKIMPEWTEEERRGVPRRIILRHLEEDEHKRLKRAMGRVDYNEYMLLQSIEGKRERRWERERVVVNAETAAAERTRAMLESDVSSHQGLWYDELMIKEMEAEAEENSMEAYDAQKEREAEWGGKADRGLQESIDKKSAMKPTKKKNKKKERVENPWE</sequence>